<dbReference type="InterPro" id="IPR032675">
    <property type="entry name" value="LRR_dom_sf"/>
</dbReference>
<dbReference type="Gene3D" id="3.80.10.10">
    <property type="entry name" value="Ribonuclease Inhibitor"/>
    <property type="match status" value="1"/>
</dbReference>
<evidence type="ECO:0000313" key="3">
    <source>
        <dbReference type="Proteomes" id="UP000267246"/>
    </source>
</evidence>
<proteinExistence type="predicted"/>
<protein>
    <submittedName>
        <fullName evidence="2">Leucine rich repeat (LRR) protein</fullName>
    </submittedName>
</protein>
<dbReference type="OrthoDB" id="398642at2"/>
<reference evidence="2 3" key="1">
    <citation type="submission" date="2018-10" db="EMBL/GenBank/DDBJ databases">
        <title>Genomic Encyclopedia of Archaeal and Bacterial Type Strains, Phase II (KMG-II): from individual species to whole genera.</title>
        <authorList>
            <person name="Goeker M."/>
        </authorList>
    </citation>
    <scope>NUCLEOTIDE SEQUENCE [LARGE SCALE GENOMIC DNA]</scope>
    <source>
        <strain evidence="2 3">ATCC 29870</strain>
    </source>
</reference>
<comment type="caution">
    <text evidence="2">The sequence shown here is derived from an EMBL/GenBank/DDBJ whole genome shotgun (WGS) entry which is preliminary data.</text>
</comment>
<dbReference type="RefSeq" id="WP_121941035.1">
    <property type="nucleotide sequence ID" value="NZ_CP137846.1"/>
</dbReference>
<keyword evidence="1" id="KW-0732">Signal</keyword>
<dbReference type="InterPro" id="IPR026906">
    <property type="entry name" value="LRR_5"/>
</dbReference>
<dbReference type="Pfam" id="PF13306">
    <property type="entry name" value="LRR_5"/>
    <property type="match status" value="1"/>
</dbReference>
<accession>A0A3M0A1V6</accession>
<organism evidence="2 3">
    <name type="scientific">Metamycoplasma subdolum</name>
    <dbReference type="NCBI Taxonomy" id="92407"/>
    <lineage>
        <taxon>Bacteria</taxon>
        <taxon>Bacillati</taxon>
        <taxon>Mycoplasmatota</taxon>
        <taxon>Mycoplasmoidales</taxon>
        <taxon>Metamycoplasmataceae</taxon>
        <taxon>Metamycoplasma</taxon>
    </lineage>
</organism>
<sequence length="219" mass="24347">MKIKKNKFLLLAIGLGIPAAITGLTISCGCKKEKANSTAYNFINPSNPHAFDVNTKTLNLIGQTTMTHIPNASFSFQTLSKIVAESKWDVARSKIEHIKLPDTIEYIGKGAFQKLPLKSINLETLKNLKQIDEGAFLETELENVTLPEGLLVIKPNAFDSTKILAITLPQSVFDCSIFFISNLDRSKKVEVTVKNADLKKKLIEELSKLPEEKKFITIK</sequence>
<feature type="signal peptide" evidence="1">
    <location>
        <begin position="1"/>
        <end position="22"/>
    </location>
</feature>
<dbReference type="EMBL" id="REFI01000013">
    <property type="protein sequence ID" value="RMA77409.1"/>
    <property type="molecule type" value="Genomic_DNA"/>
</dbReference>
<dbReference type="AlphaFoldDB" id="A0A3M0A1V6"/>
<dbReference type="PROSITE" id="PS51257">
    <property type="entry name" value="PROKAR_LIPOPROTEIN"/>
    <property type="match status" value="1"/>
</dbReference>
<evidence type="ECO:0000313" key="2">
    <source>
        <dbReference type="EMBL" id="RMA77409.1"/>
    </source>
</evidence>
<dbReference type="Proteomes" id="UP000267246">
    <property type="component" value="Unassembled WGS sequence"/>
</dbReference>
<evidence type="ECO:0000256" key="1">
    <source>
        <dbReference type="SAM" id="SignalP"/>
    </source>
</evidence>
<feature type="chain" id="PRO_5017928723" evidence="1">
    <location>
        <begin position="23"/>
        <end position="219"/>
    </location>
</feature>
<keyword evidence="3" id="KW-1185">Reference proteome</keyword>
<gene>
    <name evidence="2" type="ORF">JN00_0602</name>
</gene>
<name>A0A3M0A1V6_9BACT</name>